<protein>
    <recommendedName>
        <fullName evidence="3">Carboxylic ester hydrolase</fullName>
        <ecNumber evidence="3">3.1.1.-</ecNumber>
    </recommendedName>
</protein>
<dbReference type="PROSITE" id="PS00122">
    <property type="entry name" value="CARBOXYLESTERASE_B_1"/>
    <property type="match status" value="1"/>
</dbReference>
<dbReference type="AlphaFoldDB" id="A8NIW4"/>
<evidence type="ECO:0000256" key="2">
    <source>
        <dbReference type="ARBA" id="ARBA00022801"/>
    </source>
</evidence>
<dbReference type="RefSeq" id="XP_001834086.1">
    <property type="nucleotide sequence ID" value="XM_001834034.1"/>
</dbReference>
<dbReference type="Pfam" id="PF00135">
    <property type="entry name" value="COesterase"/>
    <property type="match status" value="1"/>
</dbReference>
<evidence type="ECO:0000259" key="4">
    <source>
        <dbReference type="Pfam" id="PF00135"/>
    </source>
</evidence>
<organism evidence="5 6">
    <name type="scientific">Coprinopsis cinerea (strain Okayama-7 / 130 / ATCC MYA-4618 / FGSC 9003)</name>
    <name type="common">Inky cap fungus</name>
    <name type="synonym">Hormographiella aspergillata</name>
    <dbReference type="NCBI Taxonomy" id="240176"/>
    <lineage>
        <taxon>Eukaryota</taxon>
        <taxon>Fungi</taxon>
        <taxon>Dikarya</taxon>
        <taxon>Basidiomycota</taxon>
        <taxon>Agaricomycotina</taxon>
        <taxon>Agaricomycetes</taxon>
        <taxon>Agaricomycetidae</taxon>
        <taxon>Agaricales</taxon>
        <taxon>Agaricineae</taxon>
        <taxon>Psathyrellaceae</taxon>
        <taxon>Coprinopsis</taxon>
    </lineage>
</organism>
<evidence type="ECO:0000256" key="3">
    <source>
        <dbReference type="RuleBase" id="RU361235"/>
    </source>
</evidence>
<evidence type="ECO:0000256" key="1">
    <source>
        <dbReference type="ARBA" id="ARBA00005964"/>
    </source>
</evidence>
<dbReference type="OrthoDB" id="408631at2759"/>
<dbReference type="GO" id="GO:0052689">
    <property type="term" value="F:carboxylic ester hydrolase activity"/>
    <property type="evidence" value="ECO:0007669"/>
    <property type="project" value="TreeGrafter"/>
</dbReference>
<dbReference type="OMA" id="HEDGWYR"/>
<dbReference type="Gene3D" id="3.40.50.1820">
    <property type="entry name" value="alpha/beta hydrolase"/>
    <property type="match status" value="1"/>
</dbReference>
<name>A8NIW4_COPC7</name>
<dbReference type="EMBL" id="AACS02000010">
    <property type="protein sequence ID" value="EAU87681.1"/>
    <property type="molecule type" value="Genomic_DNA"/>
</dbReference>
<evidence type="ECO:0000313" key="6">
    <source>
        <dbReference type="Proteomes" id="UP000001861"/>
    </source>
</evidence>
<gene>
    <name evidence="5" type="ORF">CC1G_08717</name>
</gene>
<dbReference type="PANTHER" id="PTHR43918:SF4">
    <property type="entry name" value="CARBOXYLIC ESTER HYDROLASE"/>
    <property type="match status" value="1"/>
</dbReference>
<feature type="chain" id="PRO_5005122012" description="Carboxylic ester hydrolase" evidence="3">
    <location>
        <begin position="20"/>
        <end position="514"/>
    </location>
</feature>
<feature type="signal peptide" evidence="3">
    <location>
        <begin position="1"/>
        <end position="19"/>
    </location>
</feature>
<reference evidence="5 6" key="1">
    <citation type="journal article" date="2010" name="Proc. Natl. Acad. Sci. U.S.A.">
        <title>Insights into evolution of multicellular fungi from the assembled chromosomes of the mushroom Coprinopsis cinerea (Coprinus cinereus).</title>
        <authorList>
            <person name="Stajich J.E."/>
            <person name="Wilke S.K."/>
            <person name="Ahren D."/>
            <person name="Au C.H."/>
            <person name="Birren B.W."/>
            <person name="Borodovsky M."/>
            <person name="Burns C."/>
            <person name="Canback B."/>
            <person name="Casselton L.A."/>
            <person name="Cheng C.K."/>
            <person name="Deng J."/>
            <person name="Dietrich F.S."/>
            <person name="Fargo D.C."/>
            <person name="Farman M.L."/>
            <person name="Gathman A.C."/>
            <person name="Goldberg J."/>
            <person name="Guigo R."/>
            <person name="Hoegger P.J."/>
            <person name="Hooker J.B."/>
            <person name="Huggins A."/>
            <person name="James T.Y."/>
            <person name="Kamada T."/>
            <person name="Kilaru S."/>
            <person name="Kodira C."/>
            <person name="Kues U."/>
            <person name="Kupfer D."/>
            <person name="Kwan H.S."/>
            <person name="Lomsadze A."/>
            <person name="Li W."/>
            <person name="Lilly W.W."/>
            <person name="Ma L.J."/>
            <person name="Mackey A.J."/>
            <person name="Manning G."/>
            <person name="Martin F."/>
            <person name="Muraguchi H."/>
            <person name="Natvig D.O."/>
            <person name="Palmerini H."/>
            <person name="Ramesh M.A."/>
            <person name="Rehmeyer C.J."/>
            <person name="Roe B.A."/>
            <person name="Shenoy N."/>
            <person name="Stanke M."/>
            <person name="Ter-Hovhannisyan V."/>
            <person name="Tunlid A."/>
            <person name="Velagapudi R."/>
            <person name="Vision T.J."/>
            <person name="Zeng Q."/>
            <person name="Zolan M.E."/>
            <person name="Pukkila P.J."/>
        </authorList>
    </citation>
    <scope>NUCLEOTIDE SEQUENCE [LARGE SCALE GENOMIC DNA]</scope>
    <source>
        <strain evidence="6">Okayama-7 / 130 / ATCC MYA-4618 / FGSC 9003</strain>
    </source>
</reference>
<dbReference type="VEuPathDB" id="FungiDB:CC1G_08717"/>
<comment type="caution">
    <text evidence="5">The sequence shown here is derived from an EMBL/GenBank/DDBJ whole genome shotgun (WGS) entry which is preliminary data.</text>
</comment>
<keyword evidence="6" id="KW-1185">Reference proteome</keyword>
<dbReference type="InterPro" id="IPR050654">
    <property type="entry name" value="AChE-related_enzymes"/>
</dbReference>
<dbReference type="InParanoid" id="A8NIW4"/>
<dbReference type="EC" id="3.1.1.-" evidence="3"/>
<proteinExistence type="inferred from homology"/>
<dbReference type="PANTHER" id="PTHR43918">
    <property type="entry name" value="ACETYLCHOLINESTERASE"/>
    <property type="match status" value="1"/>
</dbReference>
<dbReference type="Proteomes" id="UP000001861">
    <property type="component" value="Unassembled WGS sequence"/>
</dbReference>
<dbReference type="eggNOG" id="KOG4389">
    <property type="taxonomic scope" value="Eukaryota"/>
</dbReference>
<dbReference type="KEGG" id="cci:CC1G_08717"/>
<dbReference type="GeneID" id="6010596"/>
<dbReference type="PROSITE" id="PS00941">
    <property type="entry name" value="CARBOXYLESTERASE_B_2"/>
    <property type="match status" value="1"/>
</dbReference>
<evidence type="ECO:0000313" key="5">
    <source>
        <dbReference type="EMBL" id="EAU87681.1"/>
    </source>
</evidence>
<dbReference type="SUPFAM" id="SSF53474">
    <property type="entry name" value="alpha/beta-Hydrolases"/>
    <property type="match status" value="1"/>
</dbReference>
<dbReference type="InterPro" id="IPR019826">
    <property type="entry name" value="Carboxylesterase_B_AS"/>
</dbReference>
<dbReference type="ESTHER" id="copc7-a8niw4">
    <property type="family name" value="Fungal_carboxylesterase_lipase"/>
</dbReference>
<comment type="similarity">
    <text evidence="1 3">Belongs to the type-B carboxylesterase/lipase family.</text>
</comment>
<dbReference type="InterPro" id="IPR002018">
    <property type="entry name" value="CarbesteraseB"/>
</dbReference>
<accession>A8NIW4</accession>
<feature type="domain" description="Carboxylesterase type B" evidence="4">
    <location>
        <begin position="27"/>
        <end position="343"/>
    </location>
</feature>
<sequence>MKFLHFVVLACTSIPFALAQSSGTGLLVSTAEGDVLGSSPVTGVRQWLGIPYASANRWEAPTAAPTRSSTLSATSFGDSCPQLISPTIHRYLEFAHQDEPLTESEDCLTVNIWAPSMPRPQNTAVLIYIPGGGFQFGTSALSVYNGQNMVKDNDDIIVVTFNYRLNILGQPNAPQLVSPTDSQNFGLLDQRAAIQWVYDNIAAFGGDPSRISIAGHSAGGTSAGLYALSYPTDTIVKGIIEQSGNVIGSTDLVSPTLDDAPWHTVADAVGCGNTATPAQFTCMQGKPWQDLVNAANAANIIFFKIVTDEILVFSDYEDRLEAGNLLQVPTMIGNVIHEANALTVGMNLQFRGNSPPFLTTVIGEISSFVGGVCATSREAALRFDAGIPTWRYRYEAIFHEITTRSDLGAFHGSDIPAVFGSYDFITSSPSTNLVQLSNYFQGAWVEFVKNPATGLTTYGWPEYDPSDDTLVRVGDRENLTGAFLYDPHLLDATCSDVSTLMTLNAQFNTLLAAI</sequence>
<dbReference type="InterPro" id="IPR019819">
    <property type="entry name" value="Carboxylesterase_B_CS"/>
</dbReference>
<dbReference type="InterPro" id="IPR029058">
    <property type="entry name" value="AB_hydrolase_fold"/>
</dbReference>
<keyword evidence="3" id="KW-0732">Signal</keyword>
<keyword evidence="2 3" id="KW-0378">Hydrolase</keyword>